<sequence>MAQTAQHGPLAFLNSDGRAHPKENTLAVVTLVLGAVAVLTTFSEGLHLISSWAGLAGIITGAWGQLISATTAERMVLVIGLGAAGLGFYLGVANGGLFGGIIG</sequence>
<keyword evidence="1" id="KW-0812">Transmembrane</keyword>
<comment type="caution">
    <text evidence="2">The sequence shown here is derived from an EMBL/GenBank/DDBJ whole genome shotgun (WGS) entry which is preliminary data.</text>
</comment>
<name>A0ABN2PH40_9ACTN</name>
<gene>
    <name evidence="2" type="ORF">GCM10009716_32840</name>
</gene>
<dbReference type="EMBL" id="BAAAMJ010000032">
    <property type="protein sequence ID" value="GAA1921681.1"/>
    <property type="molecule type" value="Genomic_DNA"/>
</dbReference>
<accession>A0ABN2PH40</accession>
<evidence type="ECO:0000313" key="2">
    <source>
        <dbReference type="EMBL" id="GAA1921681.1"/>
    </source>
</evidence>
<keyword evidence="1" id="KW-0472">Membrane</keyword>
<evidence type="ECO:0008006" key="4">
    <source>
        <dbReference type="Google" id="ProtNLM"/>
    </source>
</evidence>
<evidence type="ECO:0000256" key="1">
    <source>
        <dbReference type="SAM" id="Phobius"/>
    </source>
</evidence>
<feature type="transmembrane region" description="Helical" evidence="1">
    <location>
        <begin position="49"/>
        <end position="69"/>
    </location>
</feature>
<proteinExistence type="predicted"/>
<evidence type="ECO:0000313" key="3">
    <source>
        <dbReference type="Proteomes" id="UP001501303"/>
    </source>
</evidence>
<feature type="transmembrane region" description="Helical" evidence="1">
    <location>
        <begin position="25"/>
        <end position="43"/>
    </location>
</feature>
<reference evidence="2 3" key="1">
    <citation type="journal article" date="2019" name="Int. J. Syst. Evol. Microbiol.">
        <title>The Global Catalogue of Microorganisms (GCM) 10K type strain sequencing project: providing services to taxonomists for standard genome sequencing and annotation.</title>
        <authorList>
            <consortium name="The Broad Institute Genomics Platform"/>
            <consortium name="The Broad Institute Genome Sequencing Center for Infectious Disease"/>
            <person name="Wu L."/>
            <person name="Ma J."/>
        </authorList>
    </citation>
    <scope>NUCLEOTIDE SEQUENCE [LARGE SCALE GENOMIC DNA]</scope>
    <source>
        <strain evidence="2 3">JCM 13581</strain>
    </source>
</reference>
<keyword evidence="1" id="KW-1133">Transmembrane helix</keyword>
<dbReference type="RefSeq" id="WP_344263013.1">
    <property type="nucleotide sequence ID" value="NZ_BAAAMJ010000032.1"/>
</dbReference>
<dbReference type="Proteomes" id="UP001501303">
    <property type="component" value="Unassembled WGS sequence"/>
</dbReference>
<organism evidence="2 3">
    <name type="scientific">Streptomyces sodiiphilus</name>
    <dbReference type="NCBI Taxonomy" id="226217"/>
    <lineage>
        <taxon>Bacteria</taxon>
        <taxon>Bacillati</taxon>
        <taxon>Actinomycetota</taxon>
        <taxon>Actinomycetes</taxon>
        <taxon>Kitasatosporales</taxon>
        <taxon>Streptomycetaceae</taxon>
        <taxon>Streptomyces</taxon>
    </lineage>
</organism>
<protein>
    <recommendedName>
        <fullName evidence="4">Integral membrane protein</fullName>
    </recommendedName>
</protein>
<feature type="transmembrane region" description="Helical" evidence="1">
    <location>
        <begin position="76"/>
        <end position="102"/>
    </location>
</feature>
<keyword evidence="3" id="KW-1185">Reference proteome</keyword>